<dbReference type="Gene3D" id="3.40.50.2300">
    <property type="match status" value="1"/>
</dbReference>
<organism evidence="3 4">
    <name type="scientific">Natronosalvus rutilus</name>
    <dbReference type="NCBI Taxonomy" id="2953753"/>
    <lineage>
        <taxon>Archaea</taxon>
        <taxon>Methanobacteriati</taxon>
        <taxon>Methanobacteriota</taxon>
        <taxon>Stenosarchaea group</taxon>
        <taxon>Halobacteria</taxon>
        <taxon>Halobacteriales</taxon>
        <taxon>Natrialbaceae</taxon>
        <taxon>Natronosalvus</taxon>
    </lineage>
</organism>
<proteinExistence type="predicted"/>
<dbReference type="KEGG" id="sawl:NGM29_18970"/>
<dbReference type="EMBL" id="CP100356">
    <property type="protein sequence ID" value="UTF55771.1"/>
    <property type="molecule type" value="Genomic_DNA"/>
</dbReference>
<dbReference type="PANTHER" id="PTHR43428">
    <property type="entry name" value="ARSENATE REDUCTASE"/>
    <property type="match status" value="1"/>
</dbReference>
<feature type="domain" description="Phosphotyrosine protein phosphatase I" evidence="2">
    <location>
        <begin position="1"/>
        <end position="110"/>
    </location>
</feature>
<keyword evidence="3" id="KW-0614">Plasmid</keyword>
<dbReference type="PANTHER" id="PTHR43428:SF1">
    <property type="entry name" value="ARSENATE REDUCTASE"/>
    <property type="match status" value="1"/>
</dbReference>
<evidence type="ECO:0000256" key="1">
    <source>
        <dbReference type="ARBA" id="ARBA00022849"/>
    </source>
</evidence>
<gene>
    <name evidence="3" type="ORF">NGM29_18970</name>
</gene>
<sequence length="116" mass="12948">MATALAERERDNRGLDIEIATGGVDPTDSVHDDVIEALQEEGIDISDRKPREITPVDIEDATHVVTMGCSVEQFQPDGWSGESEVWDLDASDTGAQLDELKRRVSRFFDDLSEEER</sequence>
<dbReference type="Pfam" id="PF01451">
    <property type="entry name" value="LMWPc"/>
    <property type="match status" value="1"/>
</dbReference>
<evidence type="ECO:0000259" key="2">
    <source>
        <dbReference type="SMART" id="SM00226"/>
    </source>
</evidence>
<geneLocation type="plasmid" evidence="3 4">
    <name>unnamed1</name>
</geneLocation>
<protein>
    <submittedName>
        <fullName evidence="3">Low molecular weight phosphatase family protein</fullName>
    </submittedName>
</protein>
<dbReference type="GO" id="GO:0046685">
    <property type="term" value="P:response to arsenic-containing substance"/>
    <property type="evidence" value="ECO:0007669"/>
    <property type="project" value="UniProtKB-KW"/>
</dbReference>
<reference evidence="3" key="1">
    <citation type="submission" date="2022-06" db="EMBL/GenBank/DDBJ databases">
        <title>Diverse halophilic archaea isolated from saline environments.</title>
        <authorList>
            <person name="Cui H.-L."/>
        </authorList>
    </citation>
    <scope>NUCLEOTIDE SEQUENCE</scope>
    <source>
        <strain evidence="3">WLHS1</strain>
        <plasmid evidence="3">unnamed1</plasmid>
    </source>
</reference>
<dbReference type="AlphaFoldDB" id="A0A9E7NE15"/>
<dbReference type="InterPro" id="IPR023485">
    <property type="entry name" value="Ptyr_pPase"/>
</dbReference>
<accession>A0A9E7NE15</accession>
<dbReference type="Proteomes" id="UP001056855">
    <property type="component" value="Plasmid unnamed1"/>
</dbReference>
<dbReference type="InterPro" id="IPR036196">
    <property type="entry name" value="Ptyr_pPase_sf"/>
</dbReference>
<name>A0A9E7NE15_9EURY</name>
<keyword evidence="1" id="KW-0059">Arsenical resistance</keyword>
<evidence type="ECO:0000313" key="4">
    <source>
        <dbReference type="Proteomes" id="UP001056855"/>
    </source>
</evidence>
<dbReference type="SMART" id="SM00226">
    <property type="entry name" value="LMWPc"/>
    <property type="match status" value="1"/>
</dbReference>
<evidence type="ECO:0000313" key="3">
    <source>
        <dbReference type="EMBL" id="UTF55771.1"/>
    </source>
</evidence>
<keyword evidence="4" id="KW-1185">Reference proteome</keyword>
<dbReference type="SUPFAM" id="SSF52788">
    <property type="entry name" value="Phosphotyrosine protein phosphatases I"/>
    <property type="match status" value="1"/>
</dbReference>